<evidence type="ECO:0000313" key="2">
    <source>
        <dbReference type="Proteomes" id="UP000807025"/>
    </source>
</evidence>
<sequence>MGKGDVDATILWDWFVKCENFLRHKNTAPANMVKTITYGMTGVHAIRWLAANGPSLGEMDWDSYKDHLHALFLPSDWGYTTWMAILHMKQDSKPFSNFTLDVMGQNNLLAGTNSFMNDDFIQDMIEASMDMELATECHRENTNSITTFKAWMDEMKQIDKKHQSRLAELT</sequence>
<dbReference type="Proteomes" id="UP000807025">
    <property type="component" value="Unassembled WGS sequence"/>
</dbReference>
<organism evidence="1 2">
    <name type="scientific">Pleurotus eryngii</name>
    <name type="common">Boletus of the steppes</name>
    <dbReference type="NCBI Taxonomy" id="5323"/>
    <lineage>
        <taxon>Eukaryota</taxon>
        <taxon>Fungi</taxon>
        <taxon>Dikarya</taxon>
        <taxon>Basidiomycota</taxon>
        <taxon>Agaricomycotina</taxon>
        <taxon>Agaricomycetes</taxon>
        <taxon>Agaricomycetidae</taxon>
        <taxon>Agaricales</taxon>
        <taxon>Pleurotineae</taxon>
        <taxon>Pleurotaceae</taxon>
        <taxon>Pleurotus</taxon>
    </lineage>
</organism>
<evidence type="ECO:0000313" key="1">
    <source>
        <dbReference type="EMBL" id="KAF9500684.1"/>
    </source>
</evidence>
<reference evidence="1" key="1">
    <citation type="submission" date="2020-11" db="EMBL/GenBank/DDBJ databases">
        <authorList>
            <consortium name="DOE Joint Genome Institute"/>
            <person name="Ahrendt S."/>
            <person name="Riley R."/>
            <person name="Andreopoulos W."/>
            <person name="Labutti K."/>
            <person name="Pangilinan J."/>
            <person name="Ruiz-Duenas F.J."/>
            <person name="Barrasa J.M."/>
            <person name="Sanchez-Garcia M."/>
            <person name="Camarero S."/>
            <person name="Miyauchi S."/>
            <person name="Serrano A."/>
            <person name="Linde D."/>
            <person name="Babiker R."/>
            <person name="Drula E."/>
            <person name="Ayuso-Fernandez I."/>
            <person name="Pacheco R."/>
            <person name="Padilla G."/>
            <person name="Ferreira P."/>
            <person name="Barriuso J."/>
            <person name="Kellner H."/>
            <person name="Castanera R."/>
            <person name="Alfaro M."/>
            <person name="Ramirez L."/>
            <person name="Pisabarro A.G."/>
            <person name="Kuo A."/>
            <person name="Tritt A."/>
            <person name="Lipzen A."/>
            <person name="He G."/>
            <person name="Yan M."/>
            <person name="Ng V."/>
            <person name="Cullen D."/>
            <person name="Martin F."/>
            <person name="Rosso M.-N."/>
            <person name="Henrissat B."/>
            <person name="Hibbett D."/>
            <person name="Martinez A.T."/>
            <person name="Grigoriev I.V."/>
        </authorList>
    </citation>
    <scope>NUCLEOTIDE SEQUENCE</scope>
    <source>
        <strain evidence="1">ATCC 90797</strain>
    </source>
</reference>
<dbReference type="AlphaFoldDB" id="A0A9P6AAA7"/>
<dbReference type="OrthoDB" id="2369050at2759"/>
<keyword evidence="2" id="KW-1185">Reference proteome</keyword>
<name>A0A9P6AAA7_PLEER</name>
<proteinExistence type="predicted"/>
<comment type="caution">
    <text evidence="1">The sequence shown here is derived from an EMBL/GenBank/DDBJ whole genome shotgun (WGS) entry which is preliminary data.</text>
</comment>
<accession>A0A9P6AAA7</accession>
<protein>
    <submittedName>
        <fullName evidence="1">Uncharacterized protein</fullName>
    </submittedName>
</protein>
<dbReference type="EMBL" id="MU154526">
    <property type="protein sequence ID" value="KAF9500684.1"/>
    <property type="molecule type" value="Genomic_DNA"/>
</dbReference>
<gene>
    <name evidence="1" type="ORF">BDN71DRAFT_1501896</name>
</gene>